<dbReference type="Gene3D" id="3.50.50.60">
    <property type="entry name" value="FAD/NAD(P)-binding domain"/>
    <property type="match status" value="1"/>
</dbReference>
<sequence>MPPLPVTYSVTRIALTYSAGFGFIILMRFGLEMFRQDIVDRYNRPVNLPPERLRKYYDFIVVGGGSAGAVVASRLSENRNWSVLLIEAGADETVESDVPIMFPALQKSEMDWQFRTEPSDSFCLGMNERRCNWPRGKVLGGSSTINGMVYVRGNRRDYDRWKESGNPGWGYDDVLQYFKKSEDMTVEEFLDDPYHSTGGYLTIEDYRYHTDVVHSFLDAAAELGYRVGDVNGATQSGFMLPHGTLRDGLRCSTAKAFIRPAVHRRNLHISLLTQVEKVLIRRRKREAYGVILNKVGLGVERVYAKKEVILSAGSIQSPQLLMLSGVGPKKHLEDLNIHVVHDSPGVGSNLQDHISMGGNSYLIDRPRISSLLEKGFVLPRIMNAEMGRKFFFDRNGPFYCFPEIEVIGFVHTKYGNASDDWPDVQLLWSSYADNTDGGVYSKRATGLTDEYYNQCYEPHIYRDSFTIMPLLMRPKSRGRILLRSKDPYEYPLIYPNYFDHEEDLQILIEGAKIADALAQTETLANYNPTLIPEKIPGCEEYEKRTDEYYRCQARHHSLTIYHPVGTCKMGPEKDGLAVVDARLRVRGVKNLRVIDASIMPTISTGNTNAPTIMIAEKGSDMIKEDWALPREANDC</sequence>
<evidence type="ECO:0000259" key="6">
    <source>
        <dbReference type="PROSITE" id="PS00624"/>
    </source>
</evidence>
<feature type="domain" description="Glucose-methanol-choline oxidoreductase N-terminal" evidence="6">
    <location>
        <begin position="313"/>
        <end position="327"/>
    </location>
</feature>
<dbReference type="PROSITE" id="PS00624">
    <property type="entry name" value="GMC_OXRED_2"/>
    <property type="match status" value="1"/>
</dbReference>
<dbReference type="GO" id="GO:0050660">
    <property type="term" value="F:flavin adenine dinucleotide binding"/>
    <property type="evidence" value="ECO:0007669"/>
    <property type="project" value="InterPro"/>
</dbReference>
<dbReference type="AlphaFoldDB" id="A0AAW2I964"/>
<dbReference type="GO" id="GO:0016614">
    <property type="term" value="F:oxidoreductase activity, acting on CH-OH group of donors"/>
    <property type="evidence" value="ECO:0007669"/>
    <property type="project" value="InterPro"/>
</dbReference>
<organism evidence="7">
    <name type="scientific">Menopon gallinae</name>
    <name type="common">poultry shaft louse</name>
    <dbReference type="NCBI Taxonomy" id="328185"/>
    <lineage>
        <taxon>Eukaryota</taxon>
        <taxon>Metazoa</taxon>
        <taxon>Ecdysozoa</taxon>
        <taxon>Arthropoda</taxon>
        <taxon>Hexapoda</taxon>
        <taxon>Insecta</taxon>
        <taxon>Pterygota</taxon>
        <taxon>Neoptera</taxon>
        <taxon>Paraneoptera</taxon>
        <taxon>Psocodea</taxon>
        <taxon>Troctomorpha</taxon>
        <taxon>Phthiraptera</taxon>
        <taxon>Amblycera</taxon>
        <taxon>Menoponidae</taxon>
        <taxon>Menopon</taxon>
    </lineage>
</organism>
<evidence type="ECO:0000259" key="5">
    <source>
        <dbReference type="PROSITE" id="PS00623"/>
    </source>
</evidence>
<dbReference type="SUPFAM" id="SSF51905">
    <property type="entry name" value="FAD/NAD(P)-binding domain"/>
    <property type="match status" value="1"/>
</dbReference>
<dbReference type="InterPro" id="IPR012132">
    <property type="entry name" value="GMC_OxRdtase"/>
</dbReference>
<dbReference type="InterPro" id="IPR036188">
    <property type="entry name" value="FAD/NAD-bd_sf"/>
</dbReference>
<feature type="binding site" evidence="2">
    <location>
        <position position="138"/>
    </location>
    <ligand>
        <name>FAD</name>
        <dbReference type="ChEBI" id="CHEBI:57692"/>
    </ligand>
</feature>
<keyword evidence="3" id="KW-0285">Flavoprotein</keyword>
<evidence type="ECO:0000256" key="2">
    <source>
        <dbReference type="PIRSR" id="PIRSR000137-2"/>
    </source>
</evidence>
<evidence type="ECO:0000256" key="3">
    <source>
        <dbReference type="RuleBase" id="RU003968"/>
    </source>
</evidence>
<comment type="similarity">
    <text evidence="1 3">Belongs to the GMC oxidoreductase family.</text>
</comment>
<evidence type="ECO:0000256" key="4">
    <source>
        <dbReference type="SAM" id="Phobius"/>
    </source>
</evidence>
<comment type="caution">
    <text evidence="7">The sequence shown here is derived from an EMBL/GenBank/DDBJ whole genome shotgun (WGS) entry which is preliminary data.</text>
</comment>
<dbReference type="PIRSF" id="PIRSF000137">
    <property type="entry name" value="Alcohol_oxidase"/>
    <property type="match status" value="1"/>
</dbReference>
<evidence type="ECO:0000256" key="1">
    <source>
        <dbReference type="ARBA" id="ARBA00010790"/>
    </source>
</evidence>
<gene>
    <name evidence="7" type="ORF">PYX00_000450</name>
</gene>
<dbReference type="Pfam" id="PF05199">
    <property type="entry name" value="GMC_oxred_C"/>
    <property type="match status" value="1"/>
</dbReference>
<feature type="binding site" evidence="2">
    <location>
        <position position="275"/>
    </location>
    <ligand>
        <name>FAD</name>
        <dbReference type="ChEBI" id="CHEBI:57692"/>
    </ligand>
</feature>
<dbReference type="Pfam" id="PF00732">
    <property type="entry name" value="GMC_oxred_N"/>
    <property type="match status" value="1"/>
</dbReference>
<dbReference type="Gene3D" id="3.30.560.10">
    <property type="entry name" value="Glucose Oxidase, domain 3"/>
    <property type="match status" value="1"/>
</dbReference>
<proteinExistence type="inferred from homology"/>
<protein>
    <recommendedName>
        <fullName evidence="5 6">Glucose-methanol-choline oxidoreductase N-terminal domain-containing protein</fullName>
    </recommendedName>
</protein>
<accession>A0AAW2I964</accession>
<dbReference type="SUPFAM" id="SSF54373">
    <property type="entry name" value="FAD-linked reductases, C-terminal domain"/>
    <property type="match status" value="1"/>
</dbReference>
<dbReference type="PANTHER" id="PTHR11552">
    <property type="entry name" value="GLUCOSE-METHANOL-CHOLINE GMC OXIDOREDUCTASE"/>
    <property type="match status" value="1"/>
</dbReference>
<dbReference type="InterPro" id="IPR007867">
    <property type="entry name" value="GMC_OxRtase_C"/>
</dbReference>
<comment type="cofactor">
    <cofactor evidence="2">
        <name>FAD</name>
        <dbReference type="ChEBI" id="CHEBI:57692"/>
    </cofactor>
</comment>
<evidence type="ECO:0000313" key="7">
    <source>
        <dbReference type="EMBL" id="KAL0278704.1"/>
    </source>
</evidence>
<name>A0AAW2I964_9NEOP</name>
<dbReference type="PANTHER" id="PTHR11552:SF186">
    <property type="entry name" value="GLUCOSE-METHANOL-CHOLINE OXIDOREDUCTASE N-TERMINAL DOMAIN-CONTAINING PROTEIN"/>
    <property type="match status" value="1"/>
</dbReference>
<dbReference type="EMBL" id="JARGDH010000001">
    <property type="protein sequence ID" value="KAL0278704.1"/>
    <property type="molecule type" value="Genomic_DNA"/>
</dbReference>
<reference evidence="7" key="1">
    <citation type="journal article" date="2024" name="Gigascience">
        <title>Chromosome-level genome of the poultry shaft louse Menopon gallinae provides insight into the host-switching and adaptive evolution of parasitic lice.</title>
        <authorList>
            <person name="Xu Y."/>
            <person name="Ma L."/>
            <person name="Liu S."/>
            <person name="Liang Y."/>
            <person name="Liu Q."/>
            <person name="He Z."/>
            <person name="Tian L."/>
            <person name="Duan Y."/>
            <person name="Cai W."/>
            <person name="Li H."/>
            <person name="Song F."/>
        </authorList>
    </citation>
    <scope>NUCLEOTIDE SEQUENCE</scope>
    <source>
        <strain evidence="7">Cailab_2023a</strain>
    </source>
</reference>
<dbReference type="InterPro" id="IPR000172">
    <property type="entry name" value="GMC_OxRdtase_N"/>
</dbReference>
<feature type="transmembrane region" description="Helical" evidence="4">
    <location>
        <begin position="12"/>
        <end position="31"/>
    </location>
</feature>
<dbReference type="PROSITE" id="PS00623">
    <property type="entry name" value="GMC_OXRED_1"/>
    <property type="match status" value="1"/>
</dbReference>
<feature type="binding site" evidence="2">
    <location>
        <begin position="146"/>
        <end position="149"/>
    </location>
    <ligand>
        <name>FAD</name>
        <dbReference type="ChEBI" id="CHEBI:57692"/>
    </ligand>
</feature>
<feature type="domain" description="Glucose-methanol-choline oxidoreductase N-terminal" evidence="5">
    <location>
        <begin position="136"/>
        <end position="159"/>
    </location>
</feature>
<keyword evidence="4" id="KW-0812">Transmembrane</keyword>
<keyword evidence="2 3" id="KW-0274">FAD</keyword>
<keyword evidence="4" id="KW-1133">Transmembrane helix</keyword>
<keyword evidence="4" id="KW-0472">Membrane</keyword>